<dbReference type="Gene3D" id="3.10.50.40">
    <property type="match status" value="1"/>
</dbReference>
<feature type="domain" description="PPIase FKBP-type" evidence="16">
    <location>
        <begin position="163"/>
        <end position="251"/>
    </location>
</feature>
<evidence type="ECO:0000256" key="9">
    <source>
        <dbReference type="ARBA" id="ARBA00023306"/>
    </source>
</evidence>
<dbReference type="RefSeq" id="WP_116480353.1">
    <property type="nucleotide sequence ID" value="NZ_QEKV01000008.1"/>
</dbReference>
<feature type="compositionally biased region" description="Basic residues" evidence="15">
    <location>
        <begin position="441"/>
        <end position="450"/>
    </location>
</feature>
<comment type="domain">
    <text evidence="12">Consists of 3 domains; the N-terminus binds the ribosome, the middle domain has PPIase activity, while the C-terminus has intrinsic chaperone activity on its own.</text>
</comment>
<dbReference type="PROSITE" id="PS50059">
    <property type="entry name" value="FKBP_PPIASE"/>
    <property type="match status" value="1"/>
</dbReference>
<feature type="compositionally biased region" description="Basic and acidic residues" evidence="15">
    <location>
        <begin position="429"/>
        <end position="440"/>
    </location>
</feature>
<evidence type="ECO:0000256" key="5">
    <source>
        <dbReference type="ARBA" id="ARBA00022618"/>
    </source>
</evidence>
<keyword evidence="12" id="KW-0963">Cytoplasm</keyword>
<dbReference type="GO" id="GO:0015031">
    <property type="term" value="P:protein transport"/>
    <property type="evidence" value="ECO:0007669"/>
    <property type="project" value="UniProtKB-UniRule"/>
</dbReference>
<name>A0A2U1E209_9FIRM</name>
<dbReference type="EMBL" id="QEKV01000008">
    <property type="protein sequence ID" value="PVY93872.1"/>
    <property type="molecule type" value="Genomic_DNA"/>
</dbReference>
<dbReference type="InterPro" id="IPR037041">
    <property type="entry name" value="Trigger_fac_C_sf"/>
</dbReference>
<keyword evidence="9 12" id="KW-0131">Cell cycle</keyword>
<gene>
    <name evidence="12" type="primary">tig</name>
    <name evidence="17" type="ORF">C7381_1086</name>
</gene>
<dbReference type="GO" id="GO:0003755">
    <property type="term" value="F:peptidyl-prolyl cis-trans isomerase activity"/>
    <property type="evidence" value="ECO:0007669"/>
    <property type="project" value="UniProtKB-UniRule"/>
</dbReference>
<dbReference type="InterPro" id="IPR008881">
    <property type="entry name" value="Trigger_fac_ribosome-bd_bac"/>
</dbReference>
<evidence type="ECO:0000256" key="3">
    <source>
        <dbReference type="ARBA" id="ARBA00013194"/>
    </source>
</evidence>
<dbReference type="SUPFAM" id="SSF102735">
    <property type="entry name" value="Trigger factor ribosome-binding domain"/>
    <property type="match status" value="1"/>
</dbReference>
<dbReference type="Gene3D" id="1.10.3120.10">
    <property type="entry name" value="Trigger factor, C-terminal domain"/>
    <property type="match status" value="1"/>
</dbReference>
<sequence length="518" mass="59566">MNVKVVESKDNELKFDWTLPWNEFEKYIETAYKRTRGHFRIDGFRKGKAPRHIIENFYGKGVFYEDALNIAIDENYEKLAEELPKTAVGMPSVDVKELESGKDVVMEFTTEVVPEIVIKDMKNLEIPKIEEEITDEAVQAELENQRRNNQREIIIDDRAAEKGDTVDIDFEGFIDGVAFEGGKAEGTTLEIGAGKFIPGFEDQIIGKNINDEFDITVTFPEDYHAKEYAGKEAVFKTKLNSISKYELPELDDDFASEVSEFETIKELEADIRKKLEERLQESIAIRDENNTVDALVAKTDFEVPKALIESQTNQEFEDFKFRLRQQGMEYEDFIKYTGQNEEGIKNELRPIAEKKTRANIVLDTAAKELGIEVTDADREEAIKSAATGYGMDPDKFFEMAKNQDITFMDTGILNKKVVEELMKTVKRVEVKEEEPKEEKKPAKKTTKKTTKKADKEAEEVKEATEEKEKKTPKKASKKKTEKLVEEADFDVEGKKEKKTTKKKIDKKVKEEKEDIEEK</sequence>
<dbReference type="Pfam" id="PF05697">
    <property type="entry name" value="Trigger_N"/>
    <property type="match status" value="1"/>
</dbReference>
<reference evidence="17 18" key="1">
    <citation type="submission" date="2018-04" db="EMBL/GenBank/DDBJ databases">
        <title>Genomic Encyclopedia of Type Strains, Phase IV (KMG-IV): sequencing the most valuable type-strain genomes for metagenomic binning, comparative biology and taxonomic classification.</title>
        <authorList>
            <person name="Goeker M."/>
        </authorList>
    </citation>
    <scope>NUCLEOTIDE SEQUENCE [LARGE SCALE GENOMIC DNA]</scope>
    <source>
        <strain evidence="17 18">DSM 20705</strain>
    </source>
</reference>
<keyword evidence="7 12" id="KW-0143">Chaperone</keyword>
<comment type="caution">
    <text evidence="17">The sequence shown here is derived from an EMBL/GenBank/DDBJ whole genome shotgun (WGS) entry which is preliminary data.</text>
</comment>
<evidence type="ECO:0000256" key="8">
    <source>
        <dbReference type="ARBA" id="ARBA00023235"/>
    </source>
</evidence>
<dbReference type="Proteomes" id="UP000245793">
    <property type="component" value="Unassembled WGS sequence"/>
</dbReference>
<dbReference type="HAMAP" id="MF_00303">
    <property type="entry name" value="Trigger_factor_Tig"/>
    <property type="match status" value="1"/>
</dbReference>
<dbReference type="Pfam" id="PF05698">
    <property type="entry name" value="Trigger_C"/>
    <property type="match status" value="1"/>
</dbReference>
<dbReference type="GO" id="GO:0051301">
    <property type="term" value="P:cell division"/>
    <property type="evidence" value="ECO:0007669"/>
    <property type="project" value="UniProtKB-KW"/>
</dbReference>
<evidence type="ECO:0000256" key="11">
    <source>
        <dbReference type="ARBA" id="ARBA00029986"/>
    </source>
</evidence>
<comment type="subcellular location">
    <subcellularLocation>
        <location evidence="12">Cytoplasm</location>
    </subcellularLocation>
    <text evidence="12">About half TF is bound to the ribosome near the polypeptide exit tunnel while the other half is free in the cytoplasm.</text>
</comment>
<dbReference type="InterPro" id="IPR005215">
    <property type="entry name" value="Trig_fac"/>
</dbReference>
<comment type="similarity">
    <text evidence="2 12 14">Belongs to the FKBP-type PPIase family. Tig subfamily.</text>
</comment>
<protein>
    <recommendedName>
        <fullName evidence="4 12">Trigger factor</fullName>
        <shortName evidence="12">TF</shortName>
        <ecNumber evidence="3 12">5.2.1.8</ecNumber>
    </recommendedName>
    <alternativeName>
        <fullName evidence="11 12">PPIase</fullName>
    </alternativeName>
</protein>
<dbReference type="InterPro" id="IPR046357">
    <property type="entry name" value="PPIase_dom_sf"/>
</dbReference>
<feature type="compositionally biased region" description="Basic residues" evidence="15">
    <location>
        <begin position="496"/>
        <end position="506"/>
    </location>
</feature>
<dbReference type="InterPro" id="IPR027304">
    <property type="entry name" value="Trigger_fact/SurA_dom_sf"/>
</dbReference>
<evidence type="ECO:0000256" key="6">
    <source>
        <dbReference type="ARBA" id="ARBA00023110"/>
    </source>
</evidence>
<dbReference type="Pfam" id="PF00254">
    <property type="entry name" value="FKBP_C"/>
    <property type="match status" value="1"/>
</dbReference>
<evidence type="ECO:0000259" key="16">
    <source>
        <dbReference type="PROSITE" id="PS50059"/>
    </source>
</evidence>
<evidence type="ECO:0000256" key="13">
    <source>
        <dbReference type="PROSITE-ProRule" id="PRU00277"/>
    </source>
</evidence>
<dbReference type="NCBIfam" id="TIGR00115">
    <property type="entry name" value="tig"/>
    <property type="match status" value="1"/>
</dbReference>
<organism evidence="17 18">
    <name type="scientific">Ezakiella coagulans</name>
    <dbReference type="NCBI Taxonomy" id="46507"/>
    <lineage>
        <taxon>Bacteria</taxon>
        <taxon>Bacillati</taxon>
        <taxon>Bacillota</taxon>
        <taxon>Tissierellia</taxon>
        <taxon>Ezakiella</taxon>
    </lineage>
</organism>
<dbReference type="AlphaFoldDB" id="A0A2U1E209"/>
<dbReference type="InterPro" id="IPR036611">
    <property type="entry name" value="Trigger_fac_ribosome-bd_sf"/>
</dbReference>
<dbReference type="InterPro" id="IPR001179">
    <property type="entry name" value="PPIase_FKBP_dom"/>
</dbReference>
<evidence type="ECO:0000313" key="17">
    <source>
        <dbReference type="EMBL" id="PVY93872.1"/>
    </source>
</evidence>
<evidence type="ECO:0000256" key="15">
    <source>
        <dbReference type="SAM" id="MobiDB-lite"/>
    </source>
</evidence>
<evidence type="ECO:0000313" key="18">
    <source>
        <dbReference type="Proteomes" id="UP000245793"/>
    </source>
</evidence>
<evidence type="ECO:0000256" key="12">
    <source>
        <dbReference type="HAMAP-Rule" id="MF_00303"/>
    </source>
</evidence>
<keyword evidence="8 12" id="KW-0413">Isomerase</keyword>
<feature type="compositionally biased region" description="Basic and acidic residues" evidence="15">
    <location>
        <begin position="451"/>
        <end position="469"/>
    </location>
</feature>
<evidence type="ECO:0000256" key="4">
    <source>
        <dbReference type="ARBA" id="ARBA00016902"/>
    </source>
</evidence>
<keyword evidence="6 12" id="KW-0697">Rotamase</keyword>
<evidence type="ECO:0000256" key="1">
    <source>
        <dbReference type="ARBA" id="ARBA00000971"/>
    </source>
</evidence>
<evidence type="ECO:0000256" key="7">
    <source>
        <dbReference type="ARBA" id="ARBA00023186"/>
    </source>
</evidence>
<feature type="region of interest" description="Disordered" evidence="15">
    <location>
        <begin position="429"/>
        <end position="518"/>
    </location>
</feature>
<dbReference type="InterPro" id="IPR008880">
    <property type="entry name" value="Trigger_fac_C"/>
</dbReference>
<dbReference type="FunFam" id="3.10.50.40:FF:000001">
    <property type="entry name" value="Trigger factor"/>
    <property type="match status" value="1"/>
</dbReference>
<evidence type="ECO:0000256" key="14">
    <source>
        <dbReference type="RuleBase" id="RU003914"/>
    </source>
</evidence>
<feature type="compositionally biased region" description="Basic residues" evidence="15">
    <location>
        <begin position="470"/>
        <end position="480"/>
    </location>
</feature>
<keyword evidence="5 12" id="KW-0132">Cell division</keyword>
<proteinExistence type="inferred from homology"/>
<feature type="compositionally biased region" description="Basic and acidic residues" evidence="15">
    <location>
        <begin position="481"/>
        <end position="495"/>
    </location>
</feature>
<evidence type="ECO:0000256" key="2">
    <source>
        <dbReference type="ARBA" id="ARBA00005464"/>
    </source>
</evidence>
<evidence type="ECO:0000256" key="10">
    <source>
        <dbReference type="ARBA" id="ARBA00024849"/>
    </source>
</evidence>
<dbReference type="GO" id="GO:0005737">
    <property type="term" value="C:cytoplasm"/>
    <property type="evidence" value="ECO:0007669"/>
    <property type="project" value="UniProtKB-SubCell"/>
</dbReference>
<dbReference type="SUPFAM" id="SSF109998">
    <property type="entry name" value="Triger factor/SurA peptide-binding domain-like"/>
    <property type="match status" value="1"/>
</dbReference>
<accession>A0A2U1E209</accession>
<dbReference type="GO" id="GO:0006457">
    <property type="term" value="P:protein folding"/>
    <property type="evidence" value="ECO:0007669"/>
    <property type="project" value="UniProtKB-UniRule"/>
</dbReference>
<dbReference type="Gene3D" id="3.30.70.1050">
    <property type="entry name" value="Trigger factor ribosome-binding domain"/>
    <property type="match status" value="1"/>
</dbReference>
<keyword evidence="18" id="KW-1185">Reference proteome</keyword>
<comment type="function">
    <text evidence="10 12">Involved in protein export. Acts as a chaperone by maintaining the newly synthesized protein in an open conformation. Functions as a peptidyl-prolyl cis-trans isomerase.</text>
</comment>
<comment type="catalytic activity">
    <reaction evidence="1 12 13">
        <text>[protein]-peptidylproline (omega=180) = [protein]-peptidylproline (omega=0)</text>
        <dbReference type="Rhea" id="RHEA:16237"/>
        <dbReference type="Rhea" id="RHEA-COMP:10747"/>
        <dbReference type="Rhea" id="RHEA-COMP:10748"/>
        <dbReference type="ChEBI" id="CHEBI:83833"/>
        <dbReference type="ChEBI" id="CHEBI:83834"/>
        <dbReference type="EC" id="5.2.1.8"/>
    </reaction>
</comment>
<dbReference type="SUPFAM" id="SSF54534">
    <property type="entry name" value="FKBP-like"/>
    <property type="match status" value="1"/>
</dbReference>
<dbReference type="EC" id="5.2.1.8" evidence="3 12"/>